<evidence type="ECO:0000259" key="4">
    <source>
        <dbReference type="Pfam" id="PF00857"/>
    </source>
</evidence>
<accession>A0AAN6PXP6</accession>
<evidence type="ECO:0000256" key="1">
    <source>
        <dbReference type="ARBA" id="ARBA00006336"/>
    </source>
</evidence>
<dbReference type="PANTHER" id="PTHR43540">
    <property type="entry name" value="PEROXYUREIDOACRYLATE/UREIDOACRYLATE AMIDOHYDROLASE-RELATED"/>
    <property type="match status" value="1"/>
</dbReference>
<reference evidence="5" key="1">
    <citation type="journal article" date="2023" name="Mol. Phylogenet. Evol.">
        <title>Genome-scale phylogeny and comparative genomics of the fungal order Sordariales.</title>
        <authorList>
            <person name="Hensen N."/>
            <person name="Bonometti L."/>
            <person name="Westerberg I."/>
            <person name="Brannstrom I.O."/>
            <person name="Guillou S."/>
            <person name="Cros-Aarteil S."/>
            <person name="Calhoun S."/>
            <person name="Haridas S."/>
            <person name="Kuo A."/>
            <person name="Mondo S."/>
            <person name="Pangilinan J."/>
            <person name="Riley R."/>
            <person name="LaButti K."/>
            <person name="Andreopoulos B."/>
            <person name="Lipzen A."/>
            <person name="Chen C."/>
            <person name="Yan M."/>
            <person name="Daum C."/>
            <person name="Ng V."/>
            <person name="Clum A."/>
            <person name="Steindorff A."/>
            <person name="Ohm R.A."/>
            <person name="Martin F."/>
            <person name="Silar P."/>
            <person name="Natvig D.O."/>
            <person name="Lalanne C."/>
            <person name="Gautier V."/>
            <person name="Ament-Velasquez S.L."/>
            <person name="Kruys A."/>
            <person name="Hutchinson M.I."/>
            <person name="Powell A.J."/>
            <person name="Barry K."/>
            <person name="Miller A.N."/>
            <person name="Grigoriev I.V."/>
            <person name="Debuchy R."/>
            <person name="Gladieux P."/>
            <person name="Hiltunen Thoren M."/>
            <person name="Johannesson H."/>
        </authorList>
    </citation>
    <scope>NUCLEOTIDE SEQUENCE</scope>
    <source>
        <strain evidence="5">CBS 757.83</strain>
    </source>
</reference>
<feature type="coiled-coil region" evidence="3">
    <location>
        <begin position="142"/>
        <end position="169"/>
    </location>
</feature>
<comment type="similarity">
    <text evidence="1">Belongs to the isochorismatase family.</text>
</comment>
<organism evidence="5 6">
    <name type="scientific">Parathielavia hyrcaniae</name>
    <dbReference type="NCBI Taxonomy" id="113614"/>
    <lineage>
        <taxon>Eukaryota</taxon>
        <taxon>Fungi</taxon>
        <taxon>Dikarya</taxon>
        <taxon>Ascomycota</taxon>
        <taxon>Pezizomycotina</taxon>
        <taxon>Sordariomycetes</taxon>
        <taxon>Sordariomycetidae</taxon>
        <taxon>Sordariales</taxon>
        <taxon>Chaetomiaceae</taxon>
        <taxon>Parathielavia</taxon>
    </lineage>
</organism>
<dbReference type="InterPro" id="IPR036380">
    <property type="entry name" value="Isochorismatase-like_sf"/>
</dbReference>
<keyword evidence="3" id="KW-0175">Coiled coil</keyword>
<dbReference type="Pfam" id="PF00857">
    <property type="entry name" value="Isochorismatase"/>
    <property type="match status" value="1"/>
</dbReference>
<evidence type="ECO:0000256" key="3">
    <source>
        <dbReference type="SAM" id="Coils"/>
    </source>
</evidence>
<dbReference type="Proteomes" id="UP001305647">
    <property type="component" value="Unassembled WGS sequence"/>
</dbReference>
<gene>
    <name evidence="5" type="ORF">N658DRAFT_500596</name>
</gene>
<dbReference type="AlphaFoldDB" id="A0AAN6PXP6"/>
<dbReference type="EMBL" id="MU863679">
    <property type="protein sequence ID" value="KAK4097291.1"/>
    <property type="molecule type" value="Genomic_DNA"/>
</dbReference>
<name>A0AAN6PXP6_9PEZI</name>
<dbReference type="InterPro" id="IPR000868">
    <property type="entry name" value="Isochorismatase-like_dom"/>
</dbReference>
<proteinExistence type="inferred from homology"/>
<protein>
    <submittedName>
        <fullName evidence="5">Isochorismatase hydrolase</fullName>
    </submittedName>
</protein>
<keyword evidence="2 5" id="KW-0378">Hydrolase</keyword>
<evidence type="ECO:0000313" key="6">
    <source>
        <dbReference type="Proteomes" id="UP001305647"/>
    </source>
</evidence>
<dbReference type="InterPro" id="IPR050272">
    <property type="entry name" value="Isochorismatase-like_hydrls"/>
</dbReference>
<dbReference type="GO" id="GO:0016787">
    <property type="term" value="F:hydrolase activity"/>
    <property type="evidence" value="ECO:0007669"/>
    <property type="project" value="UniProtKB-KW"/>
</dbReference>
<reference evidence="5" key="2">
    <citation type="submission" date="2023-05" db="EMBL/GenBank/DDBJ databases">
        <authorList>
            <consortium name="Lawrence Berkeley National Laboratory"/>
            <person name="Steindorff A."/>
            <person name="Hensen N."/>
            <person name="Bonometti L."/>
            <person name="Westerberg I."/>
            <person name="Brannstrom I.O."/>
            <person name="Guillou S."/>
            <person name="Cros-Aarteil S."/>
            <person name="Calhoun S."/>
            <person name="Haridas S."/>
            <person name="Kuo A."/>
            <person name="Mondo S."/>
            <person name="Pangilinan J."/>
            <person name="Riley R."/>
            <person name="Labutti K."/>
            <person name="Andreopoulos B."/>
            <person name="Lipzen A."/>
            <person name="Chen C."/>
            <person name="Yanf M."/>
            <person name="Daum C."/>
            <person name="Ng V."/>
            <person name="Clum A."/>
            <person name="Ohm R."/>
            <person name="Martin F."/>
            <person name="Silar P."/>
            <person name="Natvig D."/>
            <person name="Lalanne C."/>
            <person name="Gautier V."/>
            <person name="Ament-Velasquez S.L."/>
            <person name="Kruys A."/>
            <person name="Hutchinson M.I."/>
            <person name="Powell A.J."/>
            <person name="Barry K."/>
            <person name="Miller A.N."/>
            <person name="Grigoriev I.V."/>
            <person name="Debuchy R."/>
            <person name="Gladieux P."/>
            <person name="Thoren M.H."/>
            <person name="Johannesson H."/>
        </authorList>
    </citation>
    <scope>NUCLEOTIDE SEQUENCE</scope>
    <source>
        <strain evidence="5">CBS 757.83</strain>
    </source>
</reference>
<dbReference type="SUPFAM" id="SSF52499">
    <property type="entry name" value="Isochorismatase-like hydrolases"/>
    <property type="match status" value="1"/>
</dbReference>
<sequence length="194" mass="21200">MSAALFVIDIQNDLATDPGTRVPHAERITAVGESILRTARAALEKETLGGIVFVQHEEVPEDGTLVRGSEPWKLVFEPRAGASQERLVHKSTRDTFASNSDLASELKASGISHIIAFGIQSECCVESTCNGALNAGFEVTLLSGAHSTYHNAEKTAEDIEREVEDRLQMRGAQVVQWTEAVIMWEKGSQIRPQQ</sequence>
<evidence type="ECO:0000256" key="2">
    <source>
        <dbReference type="ARBA" id="ARBA00022801"/>
    </source>
</evidence>
<feature type="domain" description="Isochorismatase-like" evidence="4">
    <location>
        <begin position="3"/>
        <end position="156"/>
    </location>
</feature>
<keyword evidence="6" id="KW-1185">Reference proteome</keyword>
<comment type="caution">
    <text evidence="5">The sequence shown here is derived from an EMBL/GenBank/DDBJ whole genome shotgun (WGS) entry which is preliminary data.</text>
</comment>
<dbReference type="PANTHER" id="PTHR43540:SF6">
    <property type="entry name" value="ISOCHORISMATASE-LIKE DOMAIN-CONTAINING PROTEIN"/>
    <property type="match status" value="1"/>
</dbReference>
<dbReference type="Gene3D" id="3.40.50.850">
    <property type="entry name" value="Isochorismatase-like"/>
    <property type="match status" value="1"/>
</dbReference>
<evidence type="ECO:0000313" key="5">
    <source>
        <dbReference type="EMBL" id="KAK4097291.1"/>
    </source>
</evidence>